<feature type="binding site" evidence="3">
    <location>
        <position position="76"/>
    </location>
    <ligand>
        <name>Cu cation</name>
        <dbReference type="ChEBI" id="CHEBI:23378"/>
    </ligand>
</feature>
<comment type="similarity">
    <text evidence="1">Belongs to the SCO1/2 family.</text>
</comment>
<dbReference type="PANTHER" id="PTHR12151">
    <property type="entry name" value="ELECTRON TRANSPORT PROTIN SCO1/SENC FAMILY MEMBER"/>
    <property type="match status" value="1"/>
</dbReference>
<sequence length="196" mass="21602">MLRLLTTLLLTVALALGGVLAYRTYLAPLGGTEVDTRPLVPDEGLVDDQGRPSRLSNLTAQTRLVFFGFTRCPDVCPATLGVLARAYEQLSEPERSNLKVVLLTVDPEHDTPRQLRDYLDRFHADFVGFSGKPAALQAMQKGFYVYAAQAGEGSFSHGDTVAVIDRAGRMRRVYTQQDLAEGLITRDLEALARGRY</sequence>
<keyword evidence="7" id="KW-1185">Reference proteome</keyword>
<dbReference type="Pfam" id="PF02630">
    <property type="entry name" value="SCO1-SenC"/>
    <property type="match status" value="1"/>
</dbReference>
<feature type="binding site" evidence="3">
    <location>
        <position position="72"/>
    </location>
    <ligand>
        <name>Cu cation</name>
        <dbReference type="ChEBI" id="CHEBI:23378"/>
    </ligand>
</feature>
<dbReference type="Gene3D" id="3.40.30.10">
    <property type="entry name" value="Glutaredoxin"/>
    <property type="match status" value="1"/>
</dbReference>
<evidence type="ECO:0000256" key="2">
    <source>
        <dbReference type="ARBA" id="ARBA00023008"/>
    </source>
</evidence>
<dbReference type="eggNOG" id="COG1999">
    <property type="taxonomic scope" value="Bacteria"/>
</dbReference>
<evidence type="ECO:0000256" key="1">
    <source>
        <dbReference type="ARBA" id="ARBA00010996"/>
    </source>
</evidence>
<dbReference type="CDD" id="cd02968">
    <property type="entry name" value="SCO"/>
    <property type="match status" value="1"/>
</dbReference>
<accession>U3GKX2</accession>
<proteinExistence type="inferred from homology"/>
<dbReference type="PATRIC" id="fig|937777.3.peg.552"/>
<evidence type="ECO:0000256" key="4">
    <source>
        <dbReference type="PIRSR" id="PIRSR603782-2"/>
    </source>
</evidence>
<keyword evidence="4" id="KW-1015">Disulfide bond</keyword>
<dbReference type="Proteomes" id="UP000010467">
    <property type="component" value="Chromosome"/>
</dbReference>
<dbReference type="InterPro" id="IPR003782">
    <property type="entry name" value="SCO1/SenC"/>
</dbReference>
<reference evidence="7" key="1">
    <citation type="submission" date="2012-03" db="EMBL/GenBank/DDBJ databases">
        <title>Complete sequence of chromosome of Deinococcus peraridilitoris DSM 19664.</title>
        <authorList>
            <person name="Lucas S."/>
            <person name="Copeland A."/>
            <person name="Lapidus A."/>
            <person name="Glavina del Rio T."/>
            <person name="Dalin E."/>
            <person name="Tice H."/>
            <person name="Bruce D."/>
            <person name="Goodwin L."/>
            <person name="Pitluck S."/>
            <person name="Peters L."/>
            <person name="Mikhailova N."/>
            <person name="Lu M."/>
            <person name="Kyrpides N."/>
            <person name="Mavromatis K."/>
            <person name="Ivanova N."/>
            <person name="Brettin T."/>
            <person name="Detter J.C."/>
            <person name="Han C."/>
            <person name="Larimer F."/>
            <person name="Land M."/>
            <person name="Hauser L."/>
            <person name="Markowitz V."/>
            <person name="Cheng J.-F."/>
            <person name="Hugenholtz P."/>
            <person name="Woyke T."/>
            <person name="Wu D."/>
            <person name="Pukall R."/>
            <person name="Steenblock K."/>
            <person name="Brambilla E."/>
            <person name="Klenk H.-P."/>
            <person name="Eisen J.A."/>
        </authorList>
    </citation>
    <scope>NUCLEOTIDE SEQUENCE [LARGE SCALE GENOMIC DNA]</scope>
    <source>
        <strain evidence="7">DSM 19664 / LMG 22246 / CIP 109416 / KR-200</strain>
    </source>
</reference>
<evidence type="ECO:0000259" key="5">
    <source>
        <dbReference type="PROSITE" id="PS51352"/>
    </source>
</evidence>
<feature type="disulfide bond" description="Redox-active" evidence="4">
    <location>
        <begin position="72"/>
        <end position="76"/>
    </location>
</feature>
<dbReference type="InterPro" id="IPR013766">
    <property type="entry name" value="Thioredoxin_domain"/>
</dbReference>
<feature type="domain" description="Thioredoxin" evidence="5">
    <location>
        <begin position="34"/>
        <end position="193"/>
    </location>
</feature>
<dbReference type="RefSeq" id="WP_015234454.1">
    <property type="nucleotide sequence ID" value="NC_019793.1"/>
</dbReference>
<feature type="binding site" evidence="3">
    <location>
        <position position="157"/>
    </location>
    <ligand>
        <name>Cu cation</name>
        <dbReference type="ChEBI" id="CHEBI:23378"/>
    </ligand>
</feature>
<dbReference type="OrthoDB" id="9811998at2"/>
<dbReference type="PROSITE" id="PS51352">
    <property type="entry name" value="THIOREDOXIN_2"/>
    <property type="match status" value="1"/>
</dbReference>
<dbReference type="EMBL" id="CP003382">
    <property type="protein sequence ID" value="AFZ66144.1"/>
    <property type="molecule type" value="Genomic_DNA"/>
</dbReference>
<dbReference type="InterPro" id="IPR036249">
    <property type="entry name" value="Thioredoxin-like_sf"/>
</dbReference>
<keyword evidence="2 3" id="KW-0186">Copper</keyword>
<evidence type="ECO:0000313" key="6">
    <source>
        <dbReference type="EMBL" id="AFZ66144.1"/>
    </source>
</evidence>
<evidence type="ECO:0000256" key="3">
    <source>
        <dbReference type="PIRSR" id="PIRSR603782-1"/>
    </source>
</evidence>
<gene>
    <name evidence="6" type="ordered locus">Deipe_0549</name>
</gene>
<keyword evidence="3" id="KW-0479">Metal-binding</keyword>
<name>U3GKX2_DEIPD</name>
<dbReference type="AlphaFoldDB" id="U3GKX2"/>
<dbReference type="KEGG" id="dpd:Deipe_0549"/>
<organism evidence="6 7">
    <name type="scientific">Deinococcus peraridilitoris (strain DSM 19664 / LMG 22246 / CIP 109416 / KR-200)</name>
    <dbReference type="NCBI Taxonomy" id="937777"/>
    <lineage>
        <taxon>Bacteria</taxon>
        <taxon>Thermotogati</taxon>
        <taxon>Deinococcota</taxon>
        <taxon>Deinococci</taxon>
        <taxon>Deinococcales</taxon>
        <taxon>Deinococcaceae</taxon>
        <taxon>Deinococcus</taxon>
    </lineage>
</organism>
<dbReference type="PANTHER" id="PTHR12151:SF25">
    <property type="entry name" value="LINALOOL DEHYDRATASE_ISOMERASE DOMAIN-CONTAINING PROTEIN"/>
    <property type="match status" value="1"/>
</dbReference>
<dbReference type="SUPFAM" id="SSF52833">
    <property type="entry name" value="Thioredoxin-like"/>
    <property type="match status" value="1"/>
</dbReference>
<evidence type="ECO:0000313" key="7">
    <source>
        <dbReference type="Proteomes" id="UP000010467"/>
    </source>
</evidence>
<dbReference type="STRING" id="937777.Deipe_0549"/>
<dbReference type="HOGENOM" id="CLU_050131_3_0_0"/>
<protein>
    <submittedName>
        <fullName evidence="6">Uncharacterized protein SCO1/SenC/PrrC, involved in biogenesis of respiratory and photosynthetic systems</fullName>
    </submittedName>
</protein>
<dbReference type="GO" id="GO:0046872">
    <property type="term" value="F:metal ion binding"/>
    <property type="evidence" value="ECO:0007669"/>
    <property type="project" value="UniProtKB-KW"/>
</dbReference>